<name>A0A9D1S7W4_9FIRM</name>
<dbReference type="EMBL" id="DVNG01000061">
    <property type="protein sequence ID" value="HIU50226.1"/>
    <property type="molecule type" value="Genomic_DNA"/>
</dbReference>
<protein>
    <submittedName>
        <fullName evidence="2">CpXC domain-containing protein</fullName>
    </submittedName>
</protein>
<accession>A0A9D1S7W4</accession>
<organism evidence="2 3">
    <name type="scientific">Candidatus Limousia pullorum</name>
    <dbReference type="NCBI Taxonomy" id="2840860"/>
    <lineage>
        <taxon>Bacteria</taxon>
        <taxon>Bacillati</taxon>
        <taxon>Bacillota</taxon>
        <taxon>Clostridia</taxon>
        <taxon>Eubacteriales</taxon>
        <taxon>Oscillospiraceae</taxon>
        <taxon>Oscillospiraceae incertae sedis</taxon>
        <taxon>Candidatus Limousia</taxon>
    </lineage>
</organism>
<dbReference type="AlphaFoldDB" id="A0A9D1S7W4"/>
<proteinExistence type="predicted"/>
<evidence type="ECO:0000259" key="1">
    <source>
        <dbReference type="Pfam" id="PF14353"/>
    </source>
</evidence>
<dbReference type="Pfam" id="PF14353">
    <property type="entry name" value="CpXC"/>
    <property type="match status" value="1"/>
</dbReference>
<reference evidence="2" key="1">
    <citation type="submission" date="2020-10" db="EMBL/GenBank/DDBJ databases">
        <authorList>
            <person name="Gilroy R."/>
        </authorList>
    </citation>
    <scope>NUCLEOTIDE SEQUENCE</scope>
    <source>
        <strain evidence="2">ChiGjej1B1-1684</strain>
    </source>
</reference>
<evidence type="ECO:0000313" key="3">
    <source>
        <dbReference type="Proteomes" id="UP000824118"/>
    </source>
</evidence>
<sequence length="225" mass="26125">MPKTEVKKVVCLKCGKTTEVKLSTSINAAEDLNMRRELLSGRLFSFKCSACGYTGKLFYPVLYNDPKNKFMVYLIPDVDRFQIADKDIEKDFDGGVDNVRKRIVPDFNSFLEKIYIFECGLDDMAVEITKLAISNAVAKKFDLEKVEDGYLSMYDRESNTMGFTFFVGEDREPYIQSVRLEIYGKSMKITEEFAAKDRKLKGFLKIDREWSENILYRYKQSKNNN</sequence>
<comment type="caution">
    <text evidence="2">The sequence shown here is derived from an EMBL/GenBank/DDBJ whole genome shotgun (WGS) entry which is preliminary data.</text>
</comment>
<feature type="domain" description="CpXC" evidence="1">
    <location>
        <begin position="9"/>
        <end position="130"/>
    </location>
</feature>
<reference evidence="2" key="2">
    <citation type="journal article" date="2021" name="PeerJ">
        <title>Extensive microbial diversity within the chicken gut microbiome revealed by metagenomics and culture.</title>
        <authorList>
            <person name="Gilroy R."/>
            <person name="Ravi A."/>
            <person name="Getino M."/>
            <person name="Pursley I."/>
            <person name="Horton D.L."/>
            <person name="Alikhan N.F."/>
            <person name="Baker D."/>
            <person name="Gharbi K."/>
            <person name="Hall N."/>
            <person name="Watson M."/>
            <person name="Adriaenssens E.M."/>
            <person name="Foster-Nyarko E."/>
            <person name="Jarju S."/>
            <person name="Secka A."/>
            <person name="Antonio M."/>
            <person name="Oren A."/>
            <person name="Chaudhuri R.R."/>
            <person name="La Ragione R."/>
            <person name="Hildebrand F."/>
            <person name="Pallen M.J."/>
        </authorList>
    </citation>
    <scope>NUCLEOTIDE SEQUENCE</scope>
    <source>
        <strain evidence="2">ChiGjej1B1-1684</strain>
    </source>
</reference>
<evidence type="ECO:0000313" key="2">
    <source>
        <dbReference type="EMBL" id="HIU50226.1"/>
    </source>
</evidence>
<gene>
    <name evidence="2" type="ORF">IAD22_04355</name>
</gene>
<dbReference type="InterPro" id="IPR025682">
    <property type="entry name" value="CpXC_dom"/>
</dbReference>
<dbReference type="Proteomes" id="UP000824118">
    <property type="component" value="Unassembled WGS sequence"/>
</dbReference>